<evidence type="ECO:0000259" key="6">
    <source>
        <dbReference type="PROSITE" id="PS50850"/>
    </source>
</evidence>
<feature type="transmembrane region" description="Helical" evidence="5">
    <location>
        <begin position="318"/>
        <end position="340"/>
    </location>
</feature>
<name>A0ABN7BI75_9HEMI</name>
<dbReference type="PROSITE" id="PS50850">
    <property type="entry name" value="MFS"/>
    <property type="match status" value="1"/>
</dbReference>
<feature type="transmembrane region" description="Helical" evidence="5">
    <location>
        <begin position="389"/>
        <end position="409"/>
    </location>
</feature>
<evidence type="ECO:0000256" key="4">
    <source>
        <dbReference type="ARBA" id="ARBA00023136"/>
    </source>
</evidence>
<keyword evidence="8" id="KW-1185">Reference proteome</keyword>
<accession>A0ABN7BI75</accession>
<dbReference type="InterPro" id="IPR005828">
    <property type="entry name" value="MFS_sugar_transport-like"/>
</dbReference>
<proteinExistence type="predicted"/>
<evidence type="ECO:0000256" key="5">
    <source>
        <dbReference type="SAM" id="Phobius"/>
    </source>
</evidence>
<dbReference type="InterPro" id="IPR003663">
    <property type="entry name" value="Sugar/inositol_transpt"/>
</dbReference>
<feature type="transmembrane region" description="Helical" evidence="5">
    <location>
        <begin position="293"/>
        <end position="311"/>
    </location>
</feature>
<keyword evidence="2 5" id="KW-0812">Transmembrane</keyword>
<dbReference type="PROSITE" id="PS00216">
    <property type="entry name" value="SUGAR_TRANSPORT_1"/>
    <property type="match status" value="1"/>
</dbReference>
<feature type="transmembrane region" description="Helical" evidence="5">
    <location>
        <begin position="164"/>
        <end position="185"/>
    </location>
</feature>
<evidence type="ECO:0000256" key="2">
    <source>
        <dbReference type="ARBA" id="ARBA00022692"/>
    </source>
</evidence>
<dbReference type="PANTHER" id="PTHR48021:SF1">
    <property type="entry name" value="GH07001P-RELATED"/>
    <property type="match status" value="1"/>
</dbReference>
<feature type="transmembrane region" description="Helical" evidence="5">
    <location>
        <begin position="352"/>
        <end position="377"/>
    </location>
</feature>
<gene>
    <name evidence="7" type="ORF">NTJ_15961</name>
</gene>
<dbReference type="InterPro" id="IPR005829">
    <property type="entry name" value="Sugar_transporter_CS"/>
</dbReference>
<feature type="transmembrane region" description="Helical" evidence="5">
    <location>
        <begin position="12"/>
        <end position="32"/>
    </location>
</feature>
<evidence type="ECO:0000313" key="8">
    <source>
        <dbReference type="Proteomes" id="UP001307889"/>
    </source>
</evidence>
<dbReference type="PRINTS" id="PR00171">
    <property type="entry name" value="SUGRTRNSPORT"/>
</dbReference>
<feature type="transmembrane region" description="Helical" evidence="5">
    <location>
        <begin position="253"/>
        <end position="273"/>
    </location>
</feature>
<evidence type="ECO:0000256" key="1">
    <source>
        <dbReference type="ARBA" id="ARBA00004141"/>
    </source>
</evidence>
<dbReference type="InterPro" id="IPR050549">
    <property type="entry name" value="MFS_Trehalose_Transporter"/>
</dbReference>
<keyword evidence="3 5" id="KW-1133">Transmembrane helix</keyword>
<dbReference type="PANTHER" id="PTHR48021">
    <property type="match status" value="1"/>
</dbReference>
<evidence type="ECO:0000313" key="7">
    <source>
        <dbReference type="EMBL" id="BET03142.1"/>
    </source>
</evidence>
<dbReference type="EMBL" id="AP028923">
    <property type="protein sequence ID" value="BET03142.1"/>
    <property type="molecule type" value="Genomic_DNA"/>
</dbReference>
<dbReference type="Gene3D" id="1.20.1250.20">
    <property type="entry name" value="MFS general substrate transporter like domains"/>
    <property type="match status" value="1"/>
</dbReference>
<sequence length="474" mass="51978">MKSSSARTRQWIAASVSSISVIILGTALGWPSPILLRIKETGQPMNLTSQEISWMVSLLYLGNLASPLPAGYLMDRIGRKTSMLVLAAFPLSSWVIVYFATTAWHLHIARFLAGTWSGTVSTVVPMYLAEISQPRIRGALSTLIQLMTNFGVVLEYLIGPVVSYGALAIFTGSIPLLFIILFATMPESPYWLLSKNRTAAAGRSLAWLRGYPSSDSASVTDELDRLEESVREDMRNVRSYRDLFATPGNRKGLLIVQMLALIQRMSGISALMAYTSTTLPQRDVGFLSVNDCVLVMGGIWVVSVFIATYLVDKLGRKPLLLISCLGCTLAMFSAGLWFYLDSKTTIDVSNCHWIPFASFVVYGIFFCFGLGPIASTVQGEYFPQSIKGLASGVTSLVLAATSFVMNKIYHSIALTWGMHLNYFIFAGASLVGAIFVVTVVIETKGKTFQEIQEKLNSGARRPEARYSKAPVQEL</sequence>
<feature type="transmembrane region" description="Helical" evidence="5">
    <location>
        <begin position="421"/>
        <end position="441"/>
    </location>
</feature>
<organism evidence="7 8">
    <name type="scientific">Nesidiocoris tenuis</name>
    <dbReference type="NCBI Taxonomy" id="355587"/>
    <lineage>
        <taxon>Eukaryota</taxon>
        <taxon>Metazoa</taxon>
        <taxon>Ecdysozoa</taxon>
        <taxon>Arthropoda</taxon>
        <taxon>Hexapoda</taxon>
        <taxon>Insecta</taxon>
        <taxon>Pterygota</taxon>
        <taxon>Neoptera</taxon>
        <taxon>Paraneoptera</taxon>
        <taxon>Hemiptera</taxon>
        <taxon>Heteroptera</taxon>
        <taxon>Panheteroptera</taxon>
        <taxon>Cimicomorpha</taxon>
        <taxon>Miridae</taxon>
        <taxon>Dicyphina</taxon>
        <taxon>Nesidiocoris</taxon>
    </lineage>
</organism>
<feature type="transmembrane region" description="Helical" evidence="5">
    <location>
        <begin position="81"/>
        <end position="101"/>
    </location>
</feature>
<feature type="transmembrane region" description="Helical" evidence="5">
    <location>
        <begin position="140"/>
        <end position="158"/>
    </location>
</feature>
<dbReference type="Proteomes" id="UP001307889">
    <property type="component" value="Chromosome 15"/>
</dbReference>
<dbReference type="Pfam" id="PF00083">
    <property type="entry name" value="Sugar_tr"/>
    <property type="match status" value="1"/>
</dbReference>
<feature type="transmembrane region" description="Helical" evidence="5">
    <location>
        <begin position="52"/>
        <end position="74"/>
    </location>
</feature>
<evidence type="ECO:0000256" key="3">
    <source>
        <dbReference type="ARBA" id="ARBA00022989"/>
    </source>
</evidence>
<keyword evidence="4 5" id="KW-0472">Membrane</keyword>
<reference evidence="7 8" key="1">
    <citation type="submission" date="2023-09" db="EMBL/GenBank/DDBJ databases">
        <title>Nesidiocoris tenuis whole genome shotgun sequence.</title>
        <authorList>
            <person name="Shibata T."/>
            <person name="Shimoda M."/>
            <person name="Kobayashi T."/>
            <person name="Uehara T."/>
        </authorList>
    </citation>
    <scope>NUCLEOTIDE SEQUENCE [LARGE SCALE GENOMIC DNA]</scope>
    <source>
        <strain evidence="7 8">Japan</strain>
    </source>
</reference>
<dbReference type="InterPro" id="IPR036259">
    <property type="entry name" value="MFS_trans_sf"/>
</dbReference>
<dbReference type="InterPro" id="IPR020846">
    <property type="entry name" value="MFS_dom"/>
</dbReference>
<feature type="domain" description="Major facilitator superfamily (MFS) profile" evidence="6">
    <location>
        <begin position="13"/>
        <end position="444"/>
    </location>
</feature>
<dbReference type="SUPFAM" id="SSF103473">
    <property type="entry name" value="MFS general substrate transporter"/>
    <property type="match status" value="1"/>
</dbReference>
<comment type="subcellular location">
    <subcellularLocation>
        <location evidence="1">Membrane</location>
        <topology evidence="1">Multi-pass membrane protein</topology>
    </subcellularLocation>
</comment>
<protein>
    <submittedName>
        <fullName evidence="7">Facilitated trehalose transporter Tret1-like</fullName>
    </submittedName>
</protein>